<evidence type="ECO:0000256" key="3">
    <source>
        <dbReference type="ARBA" id="ARBA00005022"/>
    </source>
</evidence>
<dbReference type="OrthoDB" id="406634at2759"/>
<dbReference type="SUPFAM" id="SSF51197">
    <property type="entry name" value="Clavaminate synthase-like"/>
    <property type="match status" value="1"/>
</dbReference>
<dbReference type="InterPro" id="IPR038492">
    <property type="entry name" value="GBBH-like_N_sf"/>
</dbReference>
<evidence type="ECO:0008006" key="14">
    <source>
        <dbReference type="Google" id="ProtNLM"/>
    </source>
</evidence>
<dbReference type="PANTHER" id="PTHR10696">
    <property type="entry name" value="GAMMA-BUTYROBETAINE HYDROXYLASE-RELATED"/>
    <property type="match status" value="1"/>
</dbReference>
<dbReference type="InterPro" id="IPR003819">
    <property type="entry name" value="TauD/TfdA-like"/>
</dbReference>
<dbReference type="FunFam" id="3.60.130.10:FF:000001">
    <property type="entry name" value="Trimethyllysine dioxygenase, mitochondrial"/>
    <property type="match status" value="1"/>
</dbReference>
<evidence type="ECO:0000256" key="4">
    <source>
        <dbReference type="ARBA" id="ARBA00008654"/>
    </source>
</evidence>
<dbReference type="STRING" id="10228.B3RYG1"/>
<dbReference type="HOGENOM" id="CLU_021859_2_0_1"/>
<comment type="similarity">
    <text evidence="4">Belongs to the gamma-BBH/TMLD family.</text>
</comment>
<dbReference type="Pfam" id="PF02668">
    <property type="entry name" value="TauD"/>
    <property type="match status" value="1"/>
</dbReference>
<keyword evidence="6" id="KW-0124">Carnitine biosynthesis</keyword>
<keyword evidence="7" id="KW-0223">Dioxygenase</keyword>
<dbReference type="GeneID" id="6753696"/>
<sequence>MSAILRSRIFPSWAKVLHVSRPTHRYRELGQGWQLLCKQGYAVQVSNNIDKKCLDVTWEDGVTTNYPHIYLRDHCRCPSCYDPQTKSRALFNCVYNSYIDCIAQDANVSENEKIIQVDWKDDNEHPVSRFPLDWLRAHRFSNDNELKTMNQVYIQDRHTWGKEMKDNIPIFDYQELHENDQTLYRWLKHLTTIGLTIVRNTPQEVGQVTKLIARVGYNRTTNYGPTFQVKSKTDASNLAYTTGGLGMHTDLTYFNYIPGIQFLHCIKRAGEGGENQLVDGFKVAEELRDNEPEAFKMLSKYPIQYFDIGKDFVDFHQLAQHTIIQLHSNGSIARICYSDHARSPNLAVPQDKVMPFYDAMGTFLKYVYDPKYMVNVTLDSGDIAVFDNYRVMHGRSPFSLAPNSLRHLEGGYVDWDEAASRLRVLEEKYNIDHFTGIA</sequence>
<evidence type="ECO:0000256" key="5">
    <source>
        <dbReference type="ARBA" id="ARBA00022723"/>
    </source>
</evidence>
<dbReference type="FunFam" id="3.30.2020.30:FF:000002">
    <property type="entry name" value="Putative gamma-butyrobetaine dioxygenase"/>
    <property type="match status" value="1"/>
</dbReference>
<dbReference type="InterPro" id="IPR050411">
    <property type="entry name" value="AlphaKG_dependent_hydroxylases"/>
</dbReference>
<name>B3RYG1_TRIAD</name>
<evidence type="ECO:0000313" key="12">
    <source>
        <dbReference type="EMBL" id="EDV24593.1"/>
    </source>
</evidence>
<protein>
    <recommendedName>
        <fullName evidence="14">Gamma-butyrobetaine dioxygenase</fullName>
    </recommendedName>
</protein>
<evidence type="ECO:0000256" key="7">
    <source>
        <dbReference type="ARBA" id="ARBA00022964"/>
    </source>
</evidence>
<evidence type="ECO:0000256" key="8">
    <source>
        <dbReference type="ARBA" id="ARBA00023002"/>
    </source>
</evidence>
<dbReference type="CDD" id="cd00250">
    <property type="entry name" value="CAS_like"/>
    <property type="match status" value="1"/>
</dbReference>
<comment type="cofactor">
    <cofactor evidence="2">
        <name>L-ascorbate</name>
        <dbReference type="ChEBI" id="CHEBI:38290"/>
    </cofactor>
</comment>
<dbReference type="FunCoup" id="B3RYG1">
    <property type="interactions" value="68"/>
</dbReference>
<comment type="cofactor">
    <cofactor evidence="1">
        <name>Fe(2+)</name>
        <dbReference type="ChEBI" id="CHEBI:29033"/>
    </cofactor>
</comment>
<keyword evidence="5" id="KW-0479">Metal-binding</keyword>
<comment type="pathway">
    <text evidence="3">Amine and polyamine biosynthesis; carnitine biosynthesis.</text>
</comment>
<dbReference type="InterPro" id="IPR010376">
    <property type="entry name" value="GBBH-like_N"/>
</dbReference>
<dbReference type="eggNOG" id="KOG3888">
    <property type="taxonomic scope" value="Eukaryota"/>
</dbReference>
<dbReference type="InParanoid" id="B3RYG1"/>
<dbReference type="GO" id="GO:0005739">
    <property type="term" value="C:mitochondrion"/>
    <property type="evidence" value="ECO:0000318"/>
    <property type="project" value="GO_Central"/>
</dbReference>
<evidence type="ECO:0000256" key="6">
    <source>
        <dbReference type="ARBA" id="ARBA00022873"/>
    </source>
</evidence>
<organism evidence="12 13">
    <name type="scientific">Trichoplax adhaerens</name>
    <name type="common">Trichoplax reptans</name>
    <dbReference type="NCBI Taxonomy" id="10228"/>
    <lineage>
        <taxon>Eukaryota</taxon>
        <taxon>Metazoa</taxon>
        <taxon>Placozoa</taxon>
        <taxon>Uniplacotomia</taxon>
        <taxon>Trichoplacea</taxon>
        <taxon>Trichoplacidae</taxon>
        <taxon>Trichoplax</taxon>
    </lineage>
</organism>
<proteinExistence type="inferred from homology"/>
<keyword evidence="9" id="KW-0408">Iron</keyword>
<dbReference type="PANTHER" id="PTHR10696:SF33">
    <property type="entry name" value="GAMMA-BUTYROBETAINE DIOXYGENASE"/>
    <property type="match status" value="1"/>
</dbReference>
<accession>B3RYG1</accession>
<dbReference type="EMBL" id="DS985245">
    <property type="protein sequence ID" value="EDV24593.1"/>
    <property type="molecule type" value="Genomic_DNA"/>
</dbReference>
<dbReference type="GO" id="GO:0016706">
    <property type="term" value="F:2-oxoglutarate-dependent dioxygenase activity"/>
    <property type="evidence" value="ECO:0007669"/>
    <property type="project" value="UniProtKB-ARBA"/>
</dbReference>
<gene>
    <name evidence="12" type="ORF">TRIADDRAFT_25346</name>
</gene>
<evidence type="ECO:0000256" key="2">
    <source>
        <dbReference type="ARBA" id="ARBA00001961"/>
    </source>
</evidence>
<evidence type="ECO:0000256" key="9">
    <source>
        <dbReference type="ARBA" id="ARBA00023004"/>
    </source>
</evidence>
<dbReference type="CTD" id="6753696"/>
<dbReference type="Gene3D" id="3.30.2020.30">
    <property type="match status" value="1"/>
</dbReference>
<feature type="domain" description="TauD/TfdA-like" evidence="10">
    <location>
        <begin position="160"/>
        <end position="412"/>
    </location>
</feature>
<dbReference type="Gene3D" id="3.60.130.10">
    <property type="entry name" value="Clavaminate synthase-like"/>
    <property type="match status" value="1"/>
</dbReference>
<dbReference type="GO" id="GO:0045329">
    <property type="term" value="P:carnitine biosynthetic process"/>
    <property type="evidence" value="ECO:0000318"/>
    <property type="project" value="GO_Central"/>
</dbReference>
<dbReference type="Pfam" id="PF06155">
    <property type="entry name" value="GBBH-like_N"/>
    <property type="match status" value="1"/>
</dbReference>
<dbReference type="OMA" id="SIARICY"/>
<keyword evidence="8" id="KW-0560">Oxidoreductase</keyword>
<dbReference type="RefSeq" id="XP_002112483.1">
    <property type="nucleotide sequence ID" value="XM_002112447.1"/>
</dbReference>
<dbReference type="AlphaFoldDB" id="B3RYG1"/>
<reference evidence="12 13" key="1">
    <citation type="journal article" date="2008" name="Nature">
        <title>The Trichoplax genome and the nature of placozoans.</title>
        <authorList>
            <person name="Srivastava M."/>
            <person name="Begovic E."/>
            <person name="Chapman J."/>
            <person name="Putnam N.H."/>
            <person name="Hellsten U."/>
            <person name="Kawashima T."/>
            <person name="Kuo A."/>
            <person name="Mitros T."/>
            <person name="Salamov A."/>
            <person name="Carpenter M.L."/>
            <person name="Signorovitch A.Y."/>
            <person name="Moreno M.A."/>
            <person name="Kamm K."/>
            <person name="Grimwood J."/>
            <person name="Schmutz J."/>
            <person name="Shapiro H."/>
            <person name="Grigoriev I.V."/>
            <person name="Buss L.W."/>
            <person name="Schierwater B."/>
            <person name="Dellaporta S.L."/>
            <person name="Rokhsar D.S."/>
        </authorList>
    </citation>
    <scope>NUCLEOTIDE SEQUENCE [LARGE SCALE GENOMIC DNA]</scope>
    <source>
        <strain evidence="12 13">Grell-BS-1999</strain>
    </source>
</reference>
<evidence type="ECO:0000259" key="10">
    <source>
        <dbReference type="Pfam" id="PF02668"/>
    </source>
</evidence>
<evidence type="ECO:0000313" key="13">
    <source>
        <dbReference type="Proteomes" id="UP000009022"/>
    </source>
</evidence>
<keyword evidence="13" id="KW-1185">Reference proteome</keyword>
<dbReference type="KEGG" id="tad:TRIADDRAFT_25346"/>
<dbReference type="Proteomes" id="UP000009022">
    <property type="component" value="Unassembled WGS sequence"/>
</dbReference>
<dbReference type="GO" id="GO:0046872">
    <property type="term" value="F:metal ion binding"/>
    <property type="evidence" value="ECO:0007669"/>
    <property type="project" value="UniProtKB-KW"/>
</dbReference>
<dbReference type="InterPro" id="IPR042098">
    <property type="entry name" value="TauD-like_sf"/>
</dbReference>
<dbReference type="UniPathway" id="UPA00118"/>
<evidence type="ECO:0000256" key="1">
    <source>
        <dbReference type="ARBA" id="ARBA00001954"/>
    </source>
</evidence>
<evidence type="ECO:0000259" key="11">
    <source>
        <dbReference type="Pfam" id="PF06155"/>
    </source>
</evidence>
<feature type="domain" description="Gamma-butyrobetaine hydroxylase-like N-terminal" evidence="11">
    <location>
        <begin position="49"/>
        <end position="136"/>
    </location>
</feature>
<dbReference type="PhylomeDB" id="B3RYG1"/>